<sequence length="199" mass="22358">MLGSETNKEATNHHHAEPGQCLPSRDRFASWLSTRRGHQICEEPRRCREHGRMAHTVYLTDPTEDRSDNGSNYYPASMAIRADTKSLPTLREAVGGIIRESYRASRRTIYIMQLPRTEIGFSLGRQIFQHLRCVPTLSCSSDRRTQTILLASLGHEVKNTNGRSVVPRHMQATPSTIYPESAASIISLNPARRAVSTCL</sequence>
<feature type="compositionally biased region" description="Basic and acidic residues" evidence="1">
    <location>
        <begin position="1"/>
        <end position="17"/>
    </location>
</feature>
<evidence type="ECO:0000256" key="1">
    <source>
        <dbReference type="SAM" id="MobiDB-lite"/>
    </source>
</evidence>
<keyword evidence="3" id="KW-1185">Reference proteome</keyword>
<proteinExistence type="predicted"/>
<gene>
    <name evidence="2" type="ORF">K458DRAFT_97464</name>
</gene>
<evidence type="ECO:0000313" key="2">
    <source>
        <dbReference type="EMBL" id="KAF2689983.1"/>
    </source>
</evidence>
<accession>A0A6G1JIK6</accession>
<organism evidence="2 3">
    <name type="scientific">Lentithecium fluviatile CBS 122367</name>
    <dbReference type="NCBI Taxonomy" id="1168545"/>
    <lineage>
        <taxon>Eukaryota</taxon>
        <taxon>Fungi</taxon>
        <taxon>Dikarya</taxon>
        <taxon>Ascomycota</taxon>
        <taxon>Pezizomycotina</taxon>
        <taxon>Dothideomycetes</taxon>
        <taxon>Pleosporomycetidae</taxon>
        <taxon>Pleosporales</taxon>
        <taxon>Massarineae</taxon>
        <taxon>Lentitheciaceae</taxon>
        <taxon>Lentithecium</taxon>
    </lineage>
</organism>
<feature type="region of interest" description="Disordered" evidence="1">
    <location>
        <begin position="1"/>
        <end position="21"/>
    </location>
</feature>
<name>A0A6G1JIK6_9PLEO</name>
<evidence type="ECO:0000313" key="3">
    <source>
        <dbReference type="Proteomes" id="UP000799291"/>
    </source>
</evidence>
<reference evidence="2" key="1">
    <citation type="journal article" date="2020" name="Stud. Mycol.">
        <title>101 Dothideomycetes genomes: a test case for predicting lifestyles and emergence of pathogens.</title>
        <authorList>
            <person name="Haridas S."/>
            <person name="Albert R."/>
            <person name="Binder M."/>
            <person name="Bloem J."/>
            <person name="Labutti K."/>
            <person name="Salamov A."/>
            <person name="Andreopoulos B."/>
            <person name="Baker S."/>
            <person name="Barry K."/>
            <person name="Bills G."/>
            <person name="Bluhm B."/>
            <person name="Cannon C."/>
            <person name="Castanera R."/>
            <person name="Culley D."/>
            <person name="Daum C."/>
            <person name="Ezra D."/>
            <person name="Gonzalez J."/>
            <person name="Henrissat B."/>
            <person name="Kuo A."/>
            <person name="Liang C."/>
            <person name="Lipzen A."/>
            <person name="Lutzoni F."/>
            <person name="Magnuson J."/>
            <person name="Mondo S."/>
            <person name="Nolan M."/>
            <person name="Ohm R."/>
            <person name="Pangilinan J."/>
            <person name="Park H.-J."/>
            <person name="Ramirez L."/>
            <person name="Alfaro M."/>
            <person name="Sun H."/>
            <person name="Tritt A."/>
            <person name="Yoshinaga Y."/>
            <person name="Zwiers L.-H."/>
            <person name="Turgeon B."/>
            <person name="Goodwin S."/>
            <person name="Spatafora J."/>
            <person name="Crous P."/>
            <person name="Grigoriev I."/>
        </authorList>
    </citation>
    <scope>NUCLEOTIDE SEQUENCE</scope>
    <source>
        <strain evidence="2">CBS 122367</strain>
    </source>
</reference>
<dbReference type="Proteomes" id="UP000799291">
    <property type="component" value="Unassembled WGS sequence"/>
</dbReference>
<protein>
    <submittedName>
        <fullName evidence="2">Uncharacterized protein</fullName>
    </submittedName>
</protein>
<dbReference type="EMBL" id="MU005571">
    <property type="protein sequence ID" value="KAF2689983.1"/>
    <property type="molecule type" value="Genomic_DNA"/>
</dbReference>
<dbReference type="AlphaFoldDB" id="A0A6G1JIK6"/>